<reference evidence="1 2" key="1">
    <citation type="journal article" date="2023" name="J. Phycol.">
        <title>Chrysosporum ovalisporum is synonymous with the true-branching cyanobacterium Umezakia natans (Nostocales/Aphanizomenonaceae).</title>
        <authorList>
            <person name="McGregor G.B."/>
            <person name="Sendall B.C."/>
            <person name="Niiyama Y."/>
            <person name="Tuji A."/>
            <person name="Willis A."/>
        </authorList>
    </citation>
    <scope>NUCLEOTIDE SEQUENCE [LARGE SCALE GENOMIC DNA]</scope>
    <source>
        <strain evidence="1 2">FSS-62</strain>
    </source>
</reference>
<organism evidence="1 2">
    <name type="scientific">Umezakia ovalisporum FSS-62</name>
    <dbReference type="NCBI Taxonomy" id="2971776"/>
    <lineage>
        <taxon>Bacteria</taxon>
        <taxon>Bacillati</taxon>
        <taxon>Cyanobacteriota</taxon>
        <taxon>Cyanophyceae</taxon>
        <taxon>Nostocales</taxon>
        <taxon>Nodulariaceae</taxon>
        <taxon>Umezakia</taxon>
    </lineage>
</organism>
<dbReference type="RefSeq" id="WP_280656885.1">
    <property type="nucleotide sequence ID" value="NZ_JANQDL010000118.1"/>
</dbReference>
<sequence>MSTPVQKGKLGLPKSIFCLNKTKDEDFPNCFRVILPKWSLNDVKLLPWIVGFGRNLKVVQPR</sequence>
<name>A0AA43H257_9CYAN</name>
<dbReference type="Proteomes" id="UP001159370">
    <property type="component" value="Unassembled WGS sequence"/>
</dbReference>
<comment type="caution">
    <text evidence="1">The sequence shown here is derived from an EMBL/GenBank/DDBJ whole genome shotgun (WGS) entry which is preliminary data.</text>
</comment>
<dbReference type="AlphaFoldDB" id="A0AA43H257"/>
<evidence type="ECO:0000313" key="1">
    <source>
        <dbReference type="EMBL" id="MDH6065647.1"/>
    </source>
</evidence>
<gene>
    <name evidence="1" type="ORF">NWP23_18220</name>
</gene>
<protein>
    <submittedName>
        <fullName evidence="1">Uncharacterized protein</fullName>
    </submittedName>
</protein>
<evidence type="ECO:0000313" key="2">
    <source>
        <dbReference type="Proteomes" id="UP001159370"/>
    </source>
</evidence>
<accession>A0AA43H257</accession>
<dbReference type="EMBL" id="JANQDL010000118">
    <property type="protein sequence ID" value="MDH6065647.1"/>
    <property type="molecule type" value="Genomic_DNA"/>
</dbReference>
<proteinExistence type="predicted"/>